<evidence type="ECO:0000256" key="8">
    <source>
        <dbReference type="SAM" id="MobiDB-lite"/>
    </source>
</evidence>
<dbReference type="PANTHER" id="PTHR43098">
    <property type="entry name" value="L-ORNITHINE N(5)-MONOOXYGENASE-RELATED"/>
    <property type="match status" value="1"/>
</dbReference>
<evidence type="ECO:0000256" key="2">
    <source>
        <dbReference type="ARBA" id="ARBA00004721"/>
    </source>
</evidence>
<keyword evidence="7" id="KW-0560">Oxidoreductase</keyword>
<dbReference type="PRINTS" id="PR00411">
    <property type="entry name" value="PNDRDTASEI"/>
</dbReference>
<evidence type="ECO:0000256" key="7">
    <source>
        <dbReference type="ARBA" id="ARBA00023002"/>
    </source>
</evidence>
<dbReference type="InterPro" id="IPR023753">
    <property type="entry name" value="FAD/NAD-binding_dom"/>
</dbReference>
<evidence type="ECO:0000256" key="6">
    <source>
        <dbReference type="ARBA" id="ARBA00022857"/>
    </source>
</evidence>
<dbReference type="InterPro" id="IPR036188">
    <property type="entry name" value="FAD/NAD-bd_sf"/>
</dbReference>
<gene>
    <name evidence="10" type="ORF">BHQ10_009282</name>
</gene>
<evidence type="ECO:0000256" key="5">
    <source>
        <dbReference type="ARBA" id="ARBA00022827"/>
    </source>
</evidence>
<organism evidence="10 11">
    <name type="scientific">Talaromyces amestolkiae</name>
    <dbReference type="NCBI Taxonomy" id="1196081"/>
    <lineage>
        <taxon>Eukaryota</taxon>
        <taxon>Fungi</taxon>
        <taxon>Dikarya</taxon>
        <taxon>Ascomycota</taxon>
        <taxon>Pezizomycotina</taxon>
        <taxon>Eurotiomycetes</taxon>
        <taxon>Eurotiomycetidae</taxon>
        <taxon>Eurotiales</taxon>
        <taxon>Trichocomaceae</taxon>
        <taxon>Talaromyces</taxon>
        <taxon>Talaromyces sect. Talaromyces</taxon>
    </lineage>
</organism>
<name>A0A364LBS0_TALAM</name>
<dbReference type="OrthoDB" id="66881at2759"/>
<comment type="similarity">
    <text evidence="3">Belongs to the FAD-binding monooxygenase family.</text>
</comment>
<dbReference type="InterPro" id="IPR050775">
    <property type="entry name" value="FAD-binding_Monooxygenases"/>
</dbReference>
<dbReference type="Proteomes" id="UP000249363">
    <property type="component" value="Unassembled WGS sequence"/>
</dbReference>
<evidence type="ECO:0000259" key="9">
    <source>
        <dbReference type="Pfam" id="PF07992"/>
    </source>
</evidence>
<feature type="region of interest" description="Disordered" evidence="8">
    <location>
        <begin position="592"/>
        <end position="611"/>
    </location>
</feature>
<evidence type="ECO:0000313" key="10">
    <source>
        <dbReference type="EMBL" id="RAO73270.1"/>
    </source>
</evidence>
<evidence type="ECO:0000256" key="3">
    <source>
        <dbReference type="ARBA" id="ARBA00010139"/>
    </source>
</evidence>
<keyword evidence="5" id="KW-0274">FAD</keyword>
<dbReference type="PANTHER" id="PTHR43098:SF2">
    <property type="entry name" value="FAD-BINDING MONOOXYGENASE AUSB-RELATED"/>
    <property type="match status" value="1"/>
</dbReference>
<keyword evidence="4" id="KW-0285">Flavoprotein</keyword>
<keyword evidence="6" id="KW-0521">NADP</keyword>
<evidence type="ECO:0000256" key="1">
    <source>
        <dbReference type="ARBA" id="ARBA00001974"/>
    </source>
</evidence>
<dbReference type="RefSeq" id="XP_040737784.1">
    <property type="nucleotide sequence ID" value="XM_040882181.1"/>
</dbReference>
<sequence>MAVDIVDAEGLDTSGMEKKGGCHEIEVVSSCLQCIRIETKIEDSSLDTKERLKDFARNPWIEHEPSTAPRHNSLATSNHTKIVIIGAGYGGLLFAVRLLQSGISLEDILLVDAANGFGGTWYWNRYPGLRCDIESYIYMPLLEETGHVPSRKYVSGEELRQHADAIARQWQLDKRTLFNTTMKSLTWDDKTLTWTGLGTTTTFDQEATRPLVLSSEFVIVATGSLSKPKIPELAGIDDFQGHIFHTARWNYSVTGGSPQAPHLERLKDKRVGIIGTGATAVQVIPELAKWSKEVYVFQRTPSEVGIEPNPATDRDWWEEHIQKQGHGWQRRRAENFNSFLSNPTPKTDEIDLVTDGWTRFRSYAATIGGESNVDPNFLTLIRELDKSRQDALRQSIRDTVRKDNIAEALLPVHPGWCKRPCFHDTYFQVYNSPHVQLVATRGQGVTRLTRGGVLHGDTEIELDLIVLATGYDSSNLCPSFRANLEVIGQDGRSMEQKWSNGVATLHGVLTRGFPNFFFPGLSQAGVTANQVYMFEQAAAHVSYIIQSALGRANKSGRIAVHPTHEGEEDWATRTVLSSHAFAAAGQCGRESYTLSSSHGRSETEKKQLARKSPWGAGMAQYVKILEQWRATGDLEGLEFIHGDQN</sequence>
<feature type="domain" description="FAD/NAD(P)-binding" evidence="9">
    <location>
        <begin position="81"/>
        <end position="325"/>
    </location>
</feature>
<keyword evidence="11" id="KW-1185">Reference proteome</keyword>
<accession>A0A364LBS0</accession>
<protein>
    <recommendedName>
        <fullName evidence="9">FAD/NAD(P)-binding domain-containing protein</fullName>
    </recommendedName>
</protein>
<dbReference type="SUPFAM" id="SSF51905">
    <property type="entry name" value="FAD/NAD(P)-binding domain"/>
    <property type="match status" value="1"/>
</dbReference>
<dbReference type="AlphaFoldDB" id="A0A364LBS0"/>
<comment type="pathway">
    <text evidence="2">Secondary metabolite biosynthesis; terpenoid biosynthesis.</text>
</comment>
<comment type="cofactor">
    <cofactor evidence="1">
        <name>FAD</name>
        <dbReference type="ChEBI" id="CHEBI:57692"/>
    </cofactor>
</comment>
<dbReference type="Pfam" id="PF07992">
    <property type="entry name" value="Pyr_redox_2"/>
    <property type="match status" value="1"/>
</dbReference>
<dbReference type="GO" id="GO:0016491">
    <property type="term" value="F:oxidoreductase activity"/>
    <property type="evidence" value="ECO:0007669"/>
    <property type="project" value="UniProtKB-KW"/>
</dbReference>
<dbReference type="EMBL" id="MIKG01000023">
    <property type="protein sequence ID" value="RAO73270.1"/>
    <property type="molecule type" value="Genomic_DNA"/>
</dbReference>
<proteinExistence type="inferred from homology"/>
<comment type="caution">
    <text evidence="10">The sequence shown here is derived from an EMBL/GenBank/DDBJ whole genome shotgun (WGS) entry which is preliminary data.</text>
</comment>
<dbReference type="GeneID" id="63798496"/>
<reference evidence="10 11" key="1">
    <citation type="journal article" date="2017" name="Biotechnol. Biofuels">
        <title>Differential beta-glucosidase expression as a function of carbon source availability in Talaromyces amestolkiae: a genomic and proteomic approach.</title>
        <authorList>
            <person name="de Eugenio L.I."/>
            <person name="Mendez-Liter J.A."/>
            <person name="Nieto-Dominguez M."/>
            <person name="Alonso L."/>
            <person name="Gil-Munoz J."/>
            <person name="Barriuso J."/>
            <person name="Prieto A."/>
            <person name="Martinez M.J."/>
        </authorList>
    </citation>
    <scope>NUCLEOTIDE SEQUENCE [LARGE SCALE GENOMIC DNA]</scope>
    <source>
        <strain evidence="10 11">CIB</strain>
    </source>
</reference>
<dbReference type="Gene3D" id="3.50.50.60">
    <property type="entry name" value="FAD/NAD(P)-binding domain"/>
    <property type="match status" value="2"/>
</dbReference>
<evidence type="ECO:0000256" key="4">
    <source>
        <dbReference type="ARBA" id="ARBA00022630"/>
    </source>
</evidence>
<evidence type="ECO:0000313" key="11">
    <source>
        <dbReference type="Proteomes" id="UP000249363"/>
    </source>
</evidence>